<proteinExistence type="predicted"/>
<comment type="caution">
    <text evidence="1">The sequence shown here is derived from an EMBL/GenBank/DDBJ whole genome shotgun (WGS) entry which is preliminary data.</text>
</comment>
<organism evidence="1 2">
    <name type="scientific">Plakobranchus ocellatus</name>
    <dbReference type="NCBI Taxonomy" id="259542"/>
    <lineage>
        <taxon>Eukaryota</taxon>
        <taxon>Metazoa</taxon>
        <taxon>Spiralia</taxon>
        <taxon>Lophotrochozoa</taxon>
        <taxon>Mollusca</taxon>
        <taxon>Gastropoda</taxon>
        <taxon>Heterobranchia</taxon>
        <taxon>Euthyneura</taxon>
        <taxon>Panpulmonata</taxon>
        <taxon>Sacoglossa</taxon>
        <taxon>Placobranchoidea</taxon>
        <taxon>Plakobranchidae</taxon>
        <taxon>Plakobranchus</taxon>
    </lineage>
</organism>
<keyword evidence="2" id="KW-1185">Reference proteome</keyword>
<sequence length="135" mass="15224">MVRYLSIRLVNSKVISGFQAFRQARAPVVGLELALEGSLQISRWIRKPLCHQRQARSLQQTFAKSSTRNKNNGVATQRCMPVHNKEISGFQALRWWARPRDRRIPVDIGADSLATVPPTPPSLARHGIECPSLAW</sequence>
<dbReference type="Proteomes" id="UP000735302">
    <property type="component" value="Unassembled WGS sequence"/>
</dbReference>
<reference evidence="1 2" key="1">
    <citation type="journal article" date="2021" name="Elife">
        <title>Chloroplast acquisition without the gene transfer in kleptoplastic sea slugs, Plakobranchus ocellatus.</title>
        <authorList>
            <person name="Maeda T."/>
            <person name="Takahashi S."/>
            <person name="Yoshida T."/>
            <person name="Shimamura S."/>
            <person name="Takaki Y."/>
            <person name="Nagai Y."/>
            <person name="Toyoda A."/>
            <person name="Suzuki Y."/>
            <person name="Arimoto A."/>
            <person name="Ishii H."/>
            <person name="Satoh N."/>
            <person name="Nishiyama T."/>
            <person name="Hasebe M."/>
            <person name="Maruyama T."/>
            <person name="Minagawa J."/>
            <person name="Obokata J."/>
            <person name="Shigenobu S."/>
        </authorList>
    </citation>
    <scope>NUCLEOTIDE SEQUENCE [LARGE SCALE GENOMIC DNA]</scope>
</reference>
<evidence type="ECO:0000313" key="1">
    <source>
        <dbReference type="EMBL" id="GFO40302.1"/>
    </source>
</evidence>
<evidence type="ECO:0000313" key="2">
    <source>
        <dbReference type="Proteomes" id="UP000735302"/>
    </source>
</evidence>
<dbReference type="EMBL" id="BLXT01007613">
    <property type="protein sequence ID" value="GFO40302.1"/>
    <property type="molecule type" value="Genomic_DNA"/>
</dbReference>
<dbReference type="AlphaFoldDB" id="A0AAV4D829"/>
<gene>
    <name evidence="1" type="ORF">PoB_006680700</name>
</gene>
<protein>
    <submittedName>
        <fullName evidence="1">Uncharacterized protein</fullName>
    </submittedName>
</protein>
<name>A0AAV4D829_9GAST</name>
<accession>A0AAV4D829</accession>